<dbReference type="EMBL" id="JAADJT010000006">
    <property type="protein sequence ID" value="NGZ85378.1"/>
    <property type="molecule type" value="Genomic_DNA"/>
</dbReference>
<keyword evidence="3" id="KW-1185">Reference proteome</keyword>
<protein>
    <submittedName>
        <fullName evidence="2">Tetratricopeptide repeat protein</fullName>
    </submittedName>
</protein>
<dbReference type="Gene3D" id="3.40.50.300">
    <property type="entry name" value="P-loop containing nucleotide triphosphate hydrolases"/>
    <property type="match status" value="1"/>
</dbReference>
<sequence length="656" mass="73638">MEPHSLSLPPLSTRGEVVTFYSYKGGTGRTMALSNIAVMLARRHNATTPVLMIDWDLEAPGLHHYFDQHDERPGVLELFEACREQLQRRRNGVAAPDDEQLAREVLTAVGWEQYVGRVDQSSQLYLMRSGRFDDSYGERLAAMRWDELFDSCPALFRCFADNLAGHFRHVLVDSRTGRTDSAGICTTLLPRKLVVVFTPNRQSLEGVQALVTRATAYRRSHEDEQRPLLVYPLPSRIEMADSAQRAQWRRGDAQMRIVGYQPIFERLLRDCYGMQQLSLDSYFDEVQLQQTRTFAYGEQLAVRMEQCGDRFSLTRTFEALLDWLEPGYFPWQSSREICLLAAIDDARRTLDEGGGGARALPQLLARDLNLLGELYRRDNKPRQALACFEESLALRQRGLGEDHPDTLTGKCNLASVLRQQGRLDEAQFLDECVVEARRRLLGPEHLDTLAARANLAATLAQQGRGAEALGMQEQVLDAYLRLLGPEHLLTLACRAARAELLFQRGDFEHARVAQEQVLAARKRLLGAEHADTLRAKLALAATQVRLRELEAARSLYDGVLQAQTRRLGPDHADSLNTRELLADVQVKIGEQLGAKLGEGPLVPELHQDAAMDDYGDALVHAVRPRGAARAGGPRSRASDELPPLDKQLARARPTQR</sequence>
<dbReference type="SUPFAM" id="SSF52540">
    <property type="entry name" value="P-loop containing nucleoside triphosphate hydrolases"/>
    <property type="match status" value="1"/>
</dbReference>
<dbReference type="PANTHER" id="PTHR46082:SF6">
    <property type="entry name" value="AAA+ ATPASE DOMAIN-CONTAINING PROTEIN-RELATED"/>
    <property type="match status" value="1"/>
</dbReference>
<dbReference type="Proteomes" id="UP000666369">
    <property type="component" value="Unassembled WGS sequence"/>
</dbReference>
<dbReference type="Pfam" id="PF13424">
    <property type="entry name" value="TPR_12"/>
    <property type="match status" value="2"/>
</dbReference>
<dbReference type="Pfam" id="PF13374">
    <property type="entry name" value="TPR_10"/>
    <property type="match status" value="1"/>
</dbReference>
<reference evidence="3" key="1">
    <citation type="submission" date="2023-07" db="EMBL/GenBank/DDBJ databases">
        <title>Duganella aceri sp. nov., isolated from tree sap.</title>
        <authorList>
            <person name="Kim I.S."/>
        </authorList>
    </citation>
    <scope>NUCLEOTIDE SEQUENCE [LARGE SCALE GENOMIC DNA]</scope>
    <source>
        <strain evidence="3">SAP-35</strain>
    </source>
</reference>
<dbReference type="Gene3D" id="1.25.40.10">
    <property type="entry name" value="Tetratricopeptide repeat domain"/>
    <property type="match status" value="2"/>
</dbReference>
<dbReference type="InterPro" id="IPR027417">
    <property type="entry name" value="P-loop_NTPase"/>
</dbReference>
<dbReference type="InterPro" id="IPR011990">
    <property type="entry name" value="TPR-like_helical_dom_sf"/>
</dbReference>
<feature type="region of interest" description="Disordered" evidence="1">
    <location>
        <begin position="624"/>
        <end position="656"/>
    </location>
</feature>
<proteinExistence type="predicted"/>
<evidence type="ECO:0000313" key="2">
    <source>
        <dbReference type="EMBL" id="NGZ85378.1"/>
    </source>
</evidence>
<dbReference type="RefSeq" id="WP_166103984.1">
    <property type="nucleotide sequence ID" value="NZ_JAADJT010000006.1"/>
</dbReference>
<dbReference type="InterPro" id="IPR053137">
    <property type="entry name" value="NLR-like"/>
</dbReference>
<feature type="compositionally biased region" description="Low complexity" evidence="1">
    <location>
        <begin position="624"/>
        <end position="635"/>
    </location>
</feature>
<organism evidence="2 3">
    <name type="scientific">Duganella aceris</name>
    <dbReference type="NCBI Taxonomy" id="2703883"/>
    <lineage>
        <taxon>Bacteria</taxon>
        <taxon>Pseudomonadati</taxon>
        <taxon>Pseudomonadota</taxon>
        <taxon>Betaproteobacteria</taxon>
        <taxon>Burkholderiales</taxon>
        <taxon>Oxalobacteraceae</taxon>
        <taxon>Telluria group</taxon>
        <taxon>Duganella</taxon>
    </lineage>
</organism>
<accession>A0ABX0FLI0</accession>
<gene>
    <name evidence="2" type="ORF">GW587_14065</name>
</gene>
<name>A0ABX0FLI0_9BURK</name>
<comment type="caution">
    <text evidence="2">The sequence shown here is derived from an EMBL/GenBank/DDBJ whole genome shotgun (WGS) entry which is preliminary data.</text>
</comment>
<evidence type="ECO:0000313" key="3">
    <source>
        <dbReference type="Proteomes" id="UP000666369"/>
    </source>
</evidence>
<evidence type="ECO:0000256" key="1">
    <source>
        <dbReference type="SAM" id="MobiDB-lite"/>
    </source>
</evidence>
<dbReference type="SUPFAM" id="SSF48452">
    <property type="entry name" value="TPR-like"/>
    <property type="match status" value="2"/>
</dbReference>
<dbReference type="NCBIfam" id="NF047398">
    <property type="entry name" value="AAA_KGGVGR"/>
    <property type="match status" value="1"/>
</dbReference>
<dbReference type="PANTHER" id="PTHR46082">
    <property type="entry name" value="ATP/GTP-BINDING PROTEIN-RELATED"/>
    <property type="match status" value="1"/>
</dbReference>